<dbReference type="SUPFAM" id="SSF53098">
    <property type="entry name" value="Ribonuclease H-like"/>
    <property type="match status" value="1"/>
</dbReference>
<dbReference type="PANTHER" id="PTHR10642">
    <property type="entry name" value="RIBONUCLEASE H1"/>
    <property type="match status" value="1"/>
</dbReference>
<name>D8QMG4_SCHCM</name>
<protein>
    <recommendedName>
        <fullName evidence="3">ribonuclease H</fullName>
        <ecNumber evidence="3">3.1.26.4</ecNumber>
    </recommendedName>
</protein>
<dbReference type="InterPro" id="IPR036397">
    <property type="entry name" value="RNaseH_sf"/>
</dbReference>
<dbReference type="AlphaFoldDB" id="D8QMG4"/>
<evidence type="ECO:0000259" key="8">
    <source>
        <dbReference type="PROSITE" id="PS50879"/>
    </source>
</evidence>
<dbReference type="HOGENOM" id="CLU_030894_4_4_1"/>
<proteinExistence type="inferred from homology"/>
<keyword evidence="7" id="KW-0378">Hydrolase</keyword>
<dbReference type="GO" id="GO:0003676">
    <property type="term" value="F:nucleic acid binding"/>
    <property type="evidence" value="ECO:0007669"/>
    <property type="project" value="InterPro"/>
</dbReference>
<dbReference type="EMBL" id="GL377328">
    <property type="protein sequence ID" value="EFI90961.1"/>
    <property type="molecule type" value="Genomic_DNA"/>
</dbReference>
<evidence type="ECO:0000256" key="7">
    <source>
        <dbReference type="ARBA" id="ARBA00022801"/>
    </source>
</evidence>
<dbReference type="GO" id="GO:0046872">
    <property type="term" value="F:metal ion binding"/>
    <property type="evidence" value="ECO:0007669"/>
    <property type="project" value="UniProtKB-KW"/>
</dbReference>
<dbReference type="eggNOG" id="KOG3752">
    <property type="taxonomic scope" value="Eukaryota"/>
</dbReference>
<dbReference type="InterPro" id="IPR050092">
    <property type="entry name" value="RNase_H"/>
</dbReference>
<dbReference type="InterPro" id="IPR002156">
    <property type="entry name" value="RNaseH_domain"/>
</dbReference>
<dbReference type="STRING" id="578458.D8QMG4"/>
<feature type="non-terminal residue" evidence="9">
    <location>
        <position position="168"/>
    </location>
</feature>
<dbReference type="VEuPathDB" id="FungiDB:SCHCODRAFT_0236316"/>
<evidence type="ECO:0000256" key="4">
    <source>
        <dbReference type="ARBA" id="ARBA00022722"/>
    </source>
</evidence>
<comment type="similarity">
    <text evidence="2">Belongs to the RNase H family.</text>
</comment>
<keyword evidence="4" id="KW-0540">Nuclease</keyword>
<sequence length="168" mass="18311">MLADVLRQRESEDDGIRALYGPGSSSSTNARRVWIDGSCIGNGREDARAGAGVYFGEHADNISARVPGAQTNNRGEHLAFILALLATAPTVPLTVYCDSELVIRTYCHWARRFEQCGWICANADLIQYAVTLLQRRSCPVEFRWVKGHSGNKGNDAADILAKDGAARS</sequence>
<evidence type="ECO:0000313" key="9">
    <source>
        <dbReference type="EMBL" id="EFI90961.1"/>
    </source>
</evidence>
<reference evidence="9 10" key="1">
    <citation type="journal article" date="2010" name="Nat. Biotechnol.">
        <title>Genome sequence of the model mushroom Schizophyllum commune.</title>
        <authorList>
            <person name="Ohm R.A."/>
            <person name="de Jong J.F."/>
            <person name="Lugones L.G."/>
            <person name="Aerts A."/>
            <person name="Kothe E."/>
            <person name="Stajich J.E."/>
            <person name="de Vries R.P."/>
            <person name="Record E."/>
            <person name="Levasseur A."/>
            <person name="Baker S.E."/>
            <person name="Bartholomew K.A."/>
            <person name="Coutinho P.M."/>
            <person name="Erdmann S."/>
            <person name="Fowler T.J."/>
            <person name="Gathman A.C."/>
            <person name="Lombard V."/>
            <person name="Henrissat B."/>
            <person name="Knabe N."/>
            <person name="Kuees U."/>
            <person name="Lilly W.W."/>
            <person name="Lindquist E."/>
            <person name="Lucas S."/>
            <person name="Magnuson J.K."/>
            <person name="Piumi F."/>
            <person name="Raudaskoski M."/>
            <person name="Salamov A."/>
            <person name="Schmutz J."/>
            <person name="Schwarze F.W.M.R."/>
            <person name="vanKuyk P.A."/>
            <person name="Horton J.S."/>
            <person name="Grigoriev I.V."/>
            <person name="Woesten H.A.B."/>
        </authorList>
    </citation>
    <scope>NUCLEOTIDE SEQUENCE [LARGE SCALE GENOMIC DNA]</scope>
    <source>
        <strain evidence="10">H4-8 / FGSC 9210</strain>
    </source>
</reference>
<comment type="catalytic activity">
    <reaction evidence="1">
        <text>Endonucleolytic cleavage to 5'-phosphomonoester.</text>
        <dbReference type="EC" id="3.1.26.4"/>
    </reaction>
</comment>
<evidence type="ECO:0000256" key="1">
    <source>
        <dbReference type="ARBA" id="ARBA00000077"/>
    </source>
</evidence>
<keyword evidence="6" id="KW-0255">Endonuclease</keyword>
<feature type="domain" description="RNase H type-1" evidence="8">
    <location>
        <begin position="27"/>
        <end position="166"/>
    </location>
</feature>
<keyword evidence="5" id="KW-0479">Metal-binding</keyword>
<dbReference type="InParanoid" id="D8QMG4"/>
<evidence type="ECO:0000313" key="10">
    <source>
        <dbReference type="Proteomes" id="UP000007431"/>
    </source>
</evidence>
<dbReference type="OMA" id="QGHANNR"/>
<dbReference type="Gene3D" id="3.30.420.10">
    <property type="entry name" value="Ribonuclease H-like superfamily/Ribonuclease H"/>
    <property type="match status" value="1"/>
</dbReference>
<organism evidence="10">
    <name type="scientific">Schizophyllum commune (strain H4-8 / FGSC 9210)</name>
    <name type="common">Split gill fungus</name>
    <dbReference type="NCBI Taxonomy" id="578458"/>
    <lineage>
        <taxon>Eukaryota</taxon>
        <taxon>Fungi</taxon>
        <taxon>Dikarya</taxon>
        <taxon>Basidiomycota</taxon>
        <taxon>Agaricomycotina</taxon>
        <taxon>Agaricomycetes</taxon>
        <taxon>Agaricomycetidae</taxon>
        <taxon>Agaricales</taxon>
        <taxon>Schizophyllaceae</taxon>
        <taxon>Schizophyllum</taxon>
    </lineage>
</organism>
<dbReference type="Proteomes" id="UP000007431">
    <property type="component" value="Unassembled WGS sequence"/>
</dbReference>
<dbReference type="GO" id="GO:0043137">
    <property type="term" value="P:DNA replication, removal of RNA primer"/>
    <property type="evidence" value="ECO:0007669"/>
    <property type="project" value="TreeGrafter"/>
</dbReference>
<evidence type="ECO:0000256" key="6">
    <source>
        <dbReference type="ARBA" id="ARBA00022759"/>
    </source>
</evidence>
<accession>D8QMG4</accession>
<dbReference type="GO" id="GO:0004523">
    <property type="term" value="F:RNA-DNA hybrid ribonuclease activity"/>
    <property type="evidence" value="ECO:0007669"/>
    <property type="project" value="UniProtKB-EC"/>
</dbReference>
<dbReference type="EC" id="3.1.26.4" evidence="3"/>
<keyword evidence="10" id="KW-1185">Reference proteome</keyword>
<evidence type="ECO:0000256" key="5">
    <source>
        <dbReference type="ARBA" id="ARBA00022723"/>
    </source>
</evidence>
<dbReference type="InterPro" id="IPR012337">
    <property type="entry name" value="RNaseH-like_sf"/>
</dbReference>
<evidence type="ECO:0000256" key="3">
    <source>
        <dbReference type="ARBA" id="ARBA00012180"/>
    </source>
</evidence>
<dbReference type="PROSITE" id="PS50879">
    <property type="entry name" value="RNASE_H_1"/>
    <property type="match status" value="1"/>
</dbReference>
<dbReference type="Pfam" id="PF00075">
    <property type="entry name" value="RNase_H"/>
    <property type="match status" value="1"/>
</dbReference>
<gene>
    <name evidence="9" type="ORF">SCHCODRAFT_62826</name>
</gene>
<evidence type="ECO:0000256" key="2">
    <source>
        <dbReference type="ARBA" id="ARBA00005300"/>
    </source>
</evidence>
<dbReference type="PANTHER" id="PTHR10642:SF26">
    <property type="entry name" value="RIBONUCLEASE H1"/>
    <property type="match status" value="1"/>
</dbReference>
<dbReference type="CDD" id="cd09280">
    <property type="entry name" value="RNase_HI_eukaryote_like"/>
    <property type="match status" value="1"/>
</dbReference>